<gene>
    <name evidence="2" type="ORF">TNCV_3559521</name>
</gene>
<dbReference type="Proteomes" id="UP000887159">
    <property type="component" value="Unassembled WGS sequence"/>
</dbReference>
<proteinExistence type="predicted"/>
<organism evidence="2 3">
    <name type="scientific">Trichonephila clavipes</name>
    <name type="common">Golden silk orbweaver</name>
    <name type="synonym">Nephila clavipes</name>
    <dbReference type="NCBI Taxonomy" id="2585209"/>
    <lineage>
        <taxon>Eukaryota</taxon>
        <taxon>Metazoa</taxon>
        <taxon>Ecdysozoa</taxon>
        <taxon>Arthropoda</taxon>
        <taxon>Chelicerata</taxon>
        <taxon>Arachnida</taxon>
        <taxon>Araneae</taxon>
        <taxon>Araneomorphae</taxon>
        <taxon>Entelegynae</taxon>
        <taxon>Araneoidea</taxon>
        <taxon>Nephilidae</taxon>
        <taxon>Trichonephila</taxon>
    </lineage>
</organism>
<reference evidence="2" key="1">
    <citation type="submission" date="2020-08" db="EMBL/GenBank/DDBJ databases">
        <title>Multicomponent nature underlies the extraordinary mechanical properties of spider dragline silk.</title>
        <authorList>
            <person name="Kono N."/>
            <person name="Nakamura H."/>
            <person name="Mori M."/>
            <person name="Yoshida Y."/>
            <person name="Ohtoshi R."/>
            <person name="Malay A.D."/>
            <person name="Moran D.A.P."/>
            <person name="Tomita M."/>
            <person name="Numata K."/>
            <person name="Arakawa K."/>
        </authorList>
    </citation>
    <scope>NUCLEOTIDE SEQUENCE</scope>
</reference>
<dbReference type="AlphaFoldDB" id="A0A8X6WDK4"/>
<dbReference type="EMBL" id="BMAU01021402">
    <property type="protein sequence ID" value="GFY32444.1"/>
    <property type="molecule type" value="Genomic_DNA"/>
</dbReference>
<keyword evidence="3" id="KW-1185">Reference proteome</keyword>
<name>A0A8X6WDK4_TRICX</name>
<protein>
    <submittedName>
        <fullName evidence="2">Uncharacterized protein</fullName>
    </submittedName>
</protein>
<comment type="caution">
    <text evidence="2">The sequence shown here is derived from an EMBL/GenBank/DDBJ whole genome shotgun (WGS) entry which is preliminary data.</text>
</comment>
<feature type="region of interest" description="Disordered" evidence="1">
    <location>
        <begin position="63"/>
        <end position="88"/>
    </location>
</feature>
<evidence type="ECO:0000256" key="1">
    <source>
        <dbReference type="SAM" id="MobiDB-lite"/>
    </source>
</evidence>
<evidence type="ECO:0000313" key="3">
    <source>
        <dbReference type="Proteomes" id="UP000887159"/>
    </source>
</evidence>
<accession>A0A8X6WDK4</accession>
<sequence>MSDRGCKDFILAALACHCKYIEHVKIHAKIVEVEIGGVTIYRPFGEFHRANSYCMGLKAKTNDNDRRTSGPCHNGFRGSQSDYARKVA</sequence>
<evidence type="ECO:0000313" key="2">
    <source>
        <dbReference type="EMBL" id="GFY32444.1"/>
    </source>
</evidence>